<sequence>MANIGACHAIVDVVGLIFFRQEVLLALRRSVRQRRTTLATHSENMCSVVVQLIASALRGFIRFMAPWSARLELILLLASTALMLHLAVPPCVAAARIVLMGIPVEVKPVLQSCLKKVLAIDGVLEVLRWNFLAVEEGQPLVGTVSVKIGTRKQSVACADLTAQVVREQPLDRLLTGAPLK</sequence>
<evidence type="ECO:0000313" key="2">
    <source>
        <dbReference type="EMBL" id="CAE8743780.1"/>
    </source>
</evidence>
<dbReference type="Proteomes" id="UP000654075">
    <property type="component" value="Unassembled WGS sequence"/>
</dbReference>
<evidence type="ECO:0000313" key="1">
    <source>
        <dbReference type="EMBL" id="CAE8612836.1"/>
    </source>
</evidence>
<gene>
    <name evidence="1" type="ORF">PGLA1383_LOCUS30624</name>
    <name evidence="2" type="ORF">PGLA2088_LOCUS51574</name>
</gene>
<protein>
    <submittedName>
        <fullName evidence="1">Uncharacterized protein</fullName>
    </submittedName>
</protein>
<dbReference type="EMBL" id="CAJNNV010025170">
    <property type="protein sequence ID" value="CAE8612836.1"/>
    <property type="molecule type" value="Genomic_DNA"/>
</dbReference>
<evidence type="ECO:0000313" key="3">
    <source>
        <dbReference type="Proteomes" id="UP000654075"/>
    </source>
</evidence>
<keyword evidence="3" id="KW-1185">Reference proteome</keyword>
<dbReference type="Proteomes" id="UP000626109">
    <property type="component" value="Unassembled WGS sequence"/>
</dbReference>
<accession>A0A813FEE1</accession>
<comment type="caution">
    <text evidence="1">The sequence shown here is derived from an EMBL/GenBank/DDBJ whole genome shotgun (WGS) entry which is preliminary data.</text>
</comment>
<organism evidence="1 3">
    <name type="scientific">Polarella glacialis</name>
    <name type="common">Dinoflagellate</name>
    <dbReference type="NCBI Taxonomy" id="89957"/>
    <lineage>
        <taxon>Eukaryota</taxon>
        <taxon>Sar</taxon>
        <taxon>Alveolata</taxon>
        <taxon>Dinophyceae</taxon>
        <taxon>Suessiales</taxon>
        <taxon>Suessiaceae</taxon>
        <taxon>Polarella</taxon>
    </lineage>
</organism>
<dbReference type="AlphaFoldDB" id="A0A813FEE1"/>
<proteinExistence type="predicted"/>
<reference evidence="1" key="1">
    <citation type="submission" date="2021-02" db="EMBL/GenBank/DDBJ databases">
        <authorList>
            <person name="Dougan E. K."/>
            <person name="Rhodes N."/>
            <person name="Thang M."/>
            <person name="Chan C."/>
        </authorList>
    </citation>
    <scope>NUCLEOTIDE SEQUENCE</scope>
</reference>
<dbReference type="EMBL" id="CAJNNW010037676">
    <property type="protein sequence ID" value="CAE8743780.1"/>
    <property type="molecule type" value="Genomic_DNA"/>
</dbReference>
<name>A0A813FEE1_POLGL</name>